<sequence length="122" mass="13271">MNKIDVQVQPAYIAEQSDPANNHFVFSYTVTIHNSGSSPAKLLTRHWVITNGDGIIQEVKGDGVIGEQPHLQPGEGFQYTSGTFMSTPFGTMQGSYQMLTDAGEKFDADIPAFKLAAPNTLH</sequence>
<dbReference type="Pfam" id="PF04379">
    <property type="entry name" value="DUF525"/>
    <property type="match status" value="1"/>
</dbReference>
<dbReference type="Gene3D" id="2.60.40.1470">
    <property type="entry name" value="ApaG domain"/>
    <property type="match status" value="1"/>
</dbReference>
<reference evidence="3" key="1">
    <citation type="submission" date="2018-06" db="EMBL/GenBank/DDBJ databases">
        <authorList>
            <person name="Zhirakovskaya E."/>
        </authorList>
    </citation>
    <scope>NUCLEOTIDE SEQUENCE</scope>
</reference>
<dbReference type="EMBL" id="UOFD01000036">
    <property type="protein sequence ID" value="VAW51824.1"/>
    <property type="molecule type" value="Genomic_DNA"/>
</dbReference>
<gene>
    <name evidence="3" type="ORF">MNBD_GAMMA06-2141</name>
</gene>
<evidence type="ECO:0000313" key="3">
    <source>
        <dbReference type="EMBL" id="VAW51824.1"/>
    </source>
</evidence>
<evidence type="ECO:0000259" key="2">
    <source>
        <dbReference type="PROSITE" id="PS51087"/>
    </source>
</evidence>
<dbReference type="InterPro" id="IPR007474">
    <property type="entry name" value="ApaG_domain"/>
</dbReference>
<name>A0A3B0X7C9_9ZZZZ</name>
<dbReference type="PANTHER" id="PTHR14289:SF16">
    <property type="entry name" value="POLYMERASE DELTA-INTERACTING PROTEIN 2"/>
    <property type="match status" value="1"/>
</dbReference>
<dbReference type="InterPro" id="IPR023065">
    <property type="entry name" value="Uncharacterised_ApaG"/>
</dbReference>
<proteinExistence type="inferred from homology"/>
<dbReference type="NCBIfam" id="NF003967">
    <property type="entry name" value="PRK05461.1"/>
    <property type="match status" value="1"/>
</dbReference>
<dbReference type="SUPFAM" id="SSF110069">
    <property type="entry name" value="ApaG-like"/>
    <property type="match status" value="1"/>
</dbReference>
<dbReference type="HAMAP" id="MF_00791">
    <property type="entry name" value="ApaG"/>
    <property type="match status" value="1"/>
</dbReference>
<dbReference type="PROSITE" id="PS51087">
    <property type="entry name" value="APAG"/>
    <property type="match status" value="1"/>
</dbReference>
<dbReference type="AlphaFoldDB" id="A0A3B0X7C9"/>
<feature type="domain" description="ApaG" evidence="2">
    <location>
        <begin position="1"/>
        <end position="122"/>
    </location>
</feature>
<accession>A0A3B0X7C9</accession>
<protein>
    <recommendedName>
        <fullName evidence="1">Protein ApaG</fullName>
    </recommendedName>
</protein>
<dbReference type="GO" id="GO:0070987">
    <property type="term" value="P:error-free translesion synthesis"/>
    <property type="evidence" value="ECO:0007669"/>
    <property type="project" value="TreeGrafter"/>
</dbReference>
<organism evidence="3">
    <name type="scientific">hydrothermal vent metagenome</name>
    <dbReference type="NCBI Taxonomy" id="652676"/>
    <lineage>
        <taxon>unclassified sequences</taxon>
        <taxon>metagenomes</taxon>
        <taxon>ecological metagenomes</taxon>
    </lineage>
</organism>
<dbReference type="InterPro" id="IPR036767">
    <property type="entry name" value="ApaG_sf"/>
</dbReference>
<dbReference type="PANTHER" id="PTHR14289">
    <property type="entry name" value="F-BOX ONLY PROTEIN 3"/>
    <property type="match status" value="1"/>
</dbReference>
<evidence type="ECO:0000256" key="1">
    <source>
        <dbReference type="ARBA" id="ARBA00017693"/>
    </source>
</evidence>